<organism evidence="3 4">
    <name type="scientific">Natronocella acetinitrilica</name>
    <dbReference type="NCBI Taxonomy" id="414046"/>
    <lineage>
        <taxon>Bacteria</taxon>
        <taxon>Pseudomonadati</taxon>
        <taxon>Pseudomonadota</taxon>
        <taxon>Gammaproteobacteria</taxon>
        <taxon>Chromatiales</taxon>
        <taxon>Ectothiorhodospiraceae</taxon>
        <taxon>Natronocella</taxon>
    </lineage>
</organism>
<accession>A0AAE3KEE4</accession>
<dbReference type="SMART" id="SM00047">
    <property type="entry name" value="LYZ2"/>
    <property type="match status" value="1"/>
</dbReference>
<keyword evidence="1" id="KW-1133">Transmembrane helix</keyword>
<dbReference type="InterPro" id="IPR053195">
    <property type="entry name" value="Bax-like"/>
</dbReference>
<proteinExistence type="predicted"/>
<dbReference type="PANTHER" id="PTHR40572:SF1">
    <property type="entry name" value="PROTEIN BAX"/>
    <property type="match status" value="1"/>
</dbReference>
<name>A0AAE3KEE4_9GAMM</name>
<gene>
    <name evidence="3" type="ORF">J2T57_000089</name>
</gene>
<evidence type="ECO:0000256" key="1">
    <source>
        <dbReference type="SAM" id="Phobius"/>
    </source>
</evidence>
<dbReference type="GO" id="GO:0004040">
    <property type="term" value="F:amidase activity"/>
    <property type="evidence" value="ECO:0007669"/>
    <property type="project" value="InterPro"/>
</dbReference>
<evidence type="ECO:0000259" key="2">
    <source>
        <dbReference type="SMART" id="SM00047"/>
    </source>
</evidence>
<dbReference type="AlphaFoldDB" id="A0AAE3KEE4"/>
<evidence type="ECO:0000313" key="4">
    <source>
        <dbReference type="Proteomes" id="UP001205843"/>
    </source>
</evidence>
<sequence>MSNVDNATTHRSWARHTLVLGGALVLMSVALWFGWLSLASHQLSVGAQMLREDETELPDDIPPLPSELTYGERADLLPSMIELPAASADEIERIFDALEFAWPPEGPVPAVAIMTFPQAMDELEVERRKALFFRSLLPMIMAENQRMLETRQRVEEMLAQGMIAEESSDYRALATLGQRFRVDGDPNDDAFRESLLRRIDAVPVDMALAQAANESGWGTSRFTREANNLFGVWTWQPDQGLVPEQRAEGATHRVRIFPNLQASVRNYVYTINVGDAYHEFRLMRAQARGADAVPRGEQLATTLTNYSERGEDYVAEIQSMIRYNSLNDLDETLELWPADNTVILQTESDGM</sequence>
<keyword evidence="4" id="KW-1185">Reference proteome</keyword>
<dbReference type="Proteomes" id="UP001205843">
    <property type="component" value="Unassembled WGS sequence"/>
</dbReference>
<dbReference type="Gene3D" id="1.10.530.10">
    <property type="match status" value="1"/>
</dbReference>
<feature type="transmembrane region" description="Helical" evidence="1">
    <location>
        <begin position="18"/>
        <end position="38"/>
    </location>
</feature>
<comment type="caution">
    <text evidence="3">The sequence shown here is derived from an EMBL/GenBank/DDBJ whole genome shotgun (WGS) entry which is preliminary data.</text>
</comment>
<dbReference type="InterPro" id="IPR002901">
    <property type="entry name" value="MGlyc_endo_b_GlcNAc-like_dom"/>
</dbReference>
<dbReference type="Pfam" id="PF01832">
    <property type="entry name" value="Glucosaminidase"/>
    <property type="match status" value="1"/>
</dbReference>
<feature type="domain" description="Mannosyl-glycoprotein endo-beta-N-acetylglucosamidase-like" evidence="2">
    <location>
        <begin position="179"/>
        <end position="314"/>
    </location>
</feature>
<dbReference type="RefSeq" id="WP_253472617.1">
    <property type="nucleotide sequence ID" value="NZ_JALJXV010000001.1"/>
</dbReference>
<keyword evidence="1" id="KW-0472">Membrane</keyword>
<reference evidence="3" key="1">
    <citation type="submission" date="2022-03" db="EMBL/GenBank/DDBJ databases">
        <title>Genomic Encyclopedia of Type Strains, Phase III (KMG-III): the genomes of soil and plant-associated and newly described type strains.</title>
        <authorList>
            <person name="Whitman W."/>
        </authorList>
    </citation>
    <scope>NUCLEOTIDE SEQUENCE</scope>
    <source>
        <strain evidence="3">ANL 6-2</strain>
    </source>
</reference>
<dbReference type="PANTHER" id="PTHR40572">
    <property type="entry name" value="PROTEIN BAX"/>
    <property type="match status" value="1"/>
</dbReference>
<keyword evidence="1" id="KW-0812">Transmembrane</keyword>
<dbReference type="EMBL" id="JALJXV010000001">
    <property type="protein sequence ID" value="MCP1672997.1"/>
    <property type="molecule type" value="Genomic_DNA"/>
</dbReference>
<protein>
    <submittedName>
        <fullName evidence="3">Bax protein</fullName>
    </submittedName>
</protein>
<evidence type="ECO:0000313" key="3">
    <source>
        <dbReference type="EMBL" id="MCP1672997.1"/>
    </source>
</evidence>